<reference evidence="8 9" key="1">
    <citation type="submission" date="2019-04" db="EMBL/GenBank/DDBJ databases">
        <title>The sequence and de novo assembly of Takifugu bimaculatus genome using PacBio and Hi-C technologies.</title>
        <authorList>
            <person name="Xu P."/>
            <person name="Liu B."/>
            <person name="Zhou Z."/>
        </authorList>
    </citation>
    <scope>NUCLEOTIDE SEQUENCE [LARGE SCALE GENOMIC DNA]</scope>
    <source>
        <strain evidence="8">TB-2018</strain>
        <tissue evidence="8">Muscle</tissue>
    </source>
</reference>
<dbReference type="EMBL" id="SWLE01000017">
    <property type="protein sequence ID" value="TNM89624.1"/>
    <property type="molecule type" value="Genomic_DNA"/>
</dbReference>
<evidence type="ECO:0000313" key="9">
    <source>
        <dbReference type="Proteomes" id="UP000516260"/>
    </source>
</evidence>
<feature type="domain" description="Saposin B-type" evidence="6">
    <location>
        <begin position="210"/>
        <end position="290"/>
    </location>
</feature>
<proteinExistence type="predicted"/>
<dbReference type="InterPro" id="IPR003119">
    <property type="entry name" value="SAP_A"/>
</dbReference>
<comment type="caution">
    <text evidence="8">The sequence shown here is derived from an EMBL/GenBank/DDBJ whole genome shotgun (WGS) entry which is preliminary data.</text>
</comment>
<dbReference type="SUPFAM" id="SSF47862">
    <property type="entry name" value="Saposin"/>
    <property type="match status" value="2"/>
</dbReference>
<dbReference type="AlphaFoldDB" id="A0A4Z2BB40"/>
<feature type="domain" description="Saposin A-type" evidence="7">
    <location>
        <begin position="293"/>
        <end position="330"/>
    </location>
</feature>
<evidence type="ECO:0000259" key="6">
    <source>
        <dbReference type="PROSITE" id="PS50015"/>
    </source>
</evidence>
<keyword evidence="9" id="KW-1185">Reference proteome</keyword>
<gene>
    <name evidence="8" type="ORF">fugu_003858</name>
</gene>
<dbReference type="PROSITE" id="PS50015">
    <property type="entry name" value="SAP_B"/>
    <property type="match status" value="3"/>
</dbReference>
<dbReference type="InterPro" id="IPR051428">
    <property type="entry name" value="Sphingo_Act-Surfact_Prot"/>
</dbReference>
<dbReference type="GO" id="GO:0005576">
    <property type="term" value="C:extracellular region"/>
    <property type="evidence" value="ECO:0007669"/>
    <property type="project" value="UniProtKB-SubCell"/>
</dbReference>
<evidence type="ECO:0000313" key="8">
    <source>
        <dbReference type="EMBL" id="TNM89624.1"/>
    </source>
</evidence>
<dbReference type="Pfam" id="PF02199">
    <property type="entry name" value="SapA"/>
    <property type="match status" value="1"/>
</dbReference>
<evidence type="ECO:0000256" key="1">
    <source>
        <dbReference type="ARBA" id="ARBA00004613"/>
    </source>
</evidence>
<evidence type="ECO:0000256" key="5">
    <source>
        <dbReference type="ARBA" id="ARBA00023180"/>
    </source>
</evidence>
<evidence type="ECO:0000256" key="4">
    <source>
        <dbReference type="ARBA" id="ARBA00023157"/>
    </source>
</evidence>
<organism evidence="8 9">
    <name type="scientific">Takifugu bimaculatus</name>
    <dbReference type="NCBI Taxonomy" id="433685"/>
    <lineage>
        <taxon>Eukaryota</taxon>
        <taxon>Metazoa</taxon>
        <taxon>Chordata</taxon>
        <taxon>Craniata</taxon>
        <taxon>Vertebrata</taxon>
        <taxon>Euteleostomi</taxon>
        <taxon>Actinopterygii</taxon>
        <taxon>Neopterygii</taxon>
        <taxon>Teleostei</taxon>
        <taxon>Neoteleostei</taxon>
        <taxon>Acanthomorphata</taxon>
        <taxon>Eupercaria</taxon>
        <taxon>Tetraodontiformes</taxon>
        <taxon>Tetradontoidea</taxon>
        <taxon>Tetraodontidae</taxon>
        <taxon>Takifugu</taxon>
    </lineage>
</organism>
<dbReference type="PANTHER" id="PTHR11480:SF99">
    <property type="entry name" value="SURFACTANT PROTEIN BB"/>
    <property type="match status" value="1"/>
</dbReference>
<evidence type="ECO:0008006" key="10">
    <source>
        <dbReference type="Google" id="ProtNLM"/>
    </source>
</evidence>
<evidence type="ECO:0000259" key="7">
    <source>
        <dbReference type="PROSITE" id="PS51110"/>
    </source>
</evidence>
<protein>
    <recommendedName>
        <fullName evidence="10">Saposin B-type domain-containing protein</fullName>
    </recommendedName>
</protein>
<dbReference type="InterPro" id="IPR008139">
    <property type="entry name" value="SaposinB_dom"/>
</dbReference>
<dbReference type="Gene3D" id="1.10.225.10">
    <property type="entry name" value="Saposin-like"/>
    <property type="match status" value="3"/>
</dbReference>
<keyword evidence="3" id="KW-0732">Signal</keyword>
<dbReference type="PROSITE" id="PS51110">
    <property type="entry name" value="SAP_A"/>
    <property type="match status" value="1"/>
</dbReference>
<dbReference type="SMART" id="SM00741">
    <property type="entry name" value="SapB"/>
    <property type="match status" value="3"/>
</dbReference>
<sequence length="330" mass="36042">MIPSRDTKETVYRTLHALCQRLPQDQASNCDLQVKMFLPKILQQTPGQLQPGDSCMAFGLCGAHKEEPLTLPHRATHEDTPSSALGSADRSQALFNPACALCLFVIKKLESLLPTNVTEDALIKLMGEVCDLLPESYKDQCDDFIAKYGTQIVGIPPIVCGAPHYLHAVACLLVRGAGGSRSVPPSSQCVIGSTSISHCQPSPDIAEPSLPSDCESCRTLAVLSRLNNGPNSTQPETSSFLQSVCVHYPNAIPKCEAFTKIYGPQLQKVFGNQMGSKHVCETAELCVPQQKVEPLGKERCTWGPSYWCKDVQTAQRCGNLAFCEKFMWKE</sequence>
<evidence type="ECO:0000256" key="3">
    <source>
        <dbReference type="ARBA" id="ARBA00022729"/>
    </source>
</evidence>
<dbReference type="Proteomes" id="UP000516260">
    <property type="component" value="Chromosome 4"/>
</dbReference>
<feature type="domain" description="Saposin B-type" evidence="6">
    <location>
        <begin position="95"/>
        <end position="175"/>
    </location>
</feature>
<dbReference type="PANTHER" id="PTHR11480">
    <property type="entry name" value="SAPOSIN-RELATED"/>
    <property type="match status" value="1"/>
</dbReference>
<name>A0A4Z2BB40_9TELE</name>
<keyword evidence="5" id="KW-0325">Glycoprotein</keyword>
<keyword evidence="2" id="KW-0964">Secreted</keyword>
<dbReference type="SMART" id="SM00162">
    <property type="entry name" value="SAPA"/>
    <property type="match status" value="1"/>
</dbReference>
<accession>A0A4Z2BB40</accession>
<comment type="subcellular location">
    <subcellularLocation>
        <location evidence="1">Secreted</location>
    </subcellularLocation>
</comment>
<dbReference type="GO" id="GO:0006629">
    <property type="term" value="P:lipid metabolic process"/>
    <property type="evidence" value="ECO:0007669"/>
    <property type="project" value="InterPro"/>
</dbReference>
<dbReference type="Pfam" id="PF05184">
    <property type="entry name" value="SapB_1"/>
    <property type="match status" value="1"/>
</dbReference>
<dbReference type="InterPro" id="IPR007856">
    <property type="entry name" value="SapB_1"/>
</dbReference>
<feature type="domain" description="Saposin B-type" evidence="6">
    <location>
        <begin position="1"/>
        <end position="65"/>
    </location>
</feature>
<dbReference type="InterPro" id="IPR011001">
    <property type="entry name" value="Saposin-like"/>
</dbReference>
<keyword evidence="4" id="KW-1015">Disulfide bond</keyword>
<evidence type="ECO:0000256" key="2">
    <source>
        <dbReference type="ARBA" id="ARBA00022525"/>
    </source>
</evidence>